<feature type="domain" description="Vps41 beta-propeller" evidence="6">
    <location>
        <begin position="38"/>
        <end position="389"/>
    </location>
</feature>
<dbReference type="GO" id="GO:0006623">
    <property type="term" value="P:protein targeting to vacuole"/>
    <property type="evidence" value="ECO:0007669"/>
    <property type="project" value="InterPro"/>
</dbReference>
<proteinExistence type="predicted"/>
<dbReference type="Gene3D" id="2.130.10.10">
    <property type="entry name" value="YVTN repeat-like/Quinoprotein amine dehydrogenase"/>
    <property type="match status" value="1"/>
</dbReference>
<dbReference type="GO" id="GO:0005770">
    <property type="term" value="C:late endosome"/>
    <property type="evidence" value="ECO:0007669"/>
    <property type="project" value="TreeGrafter"/>
</dbReference>
<gene>
    <name evidence="7" type="ORF">CBOVIS_LOCUS3483</name>
</gene>
<accession>A0A8S1EHY7</accession>
<evidence type="ECO:0000256" key="1">
    <source>
        <dbReference type="ARBA" id="ARBA00004371"/>
    </source>
</evidence>
<feature type="repeat" description="CHCR" evidence="5">
    <location>
        <begin position="610"/>
        <end position="752"/>
    </location>
</feature>
<name>A0A8S1EHY7_9PELO</name>
<dbReference type="Gene3D" id="1.25.40.10">
    <property type="entry name" value="Tetratricopeptide repeat domain"/>
    <property type="match status" value="1"/>
</dbReference>
<comment type="subcellular location">
    <subcellularLocation>
        <location evidence="1">Lysosome</location>
    </subcellularLocation>
</comment>
<dbReference type="GO" id="GO:0030897">
    <property type="term" value="C:HOPS complex"/>
    <property type="evidence" value="ECO:0007669"/>
    <property type="project" value="TreeGrafter"/>
</dbReference>
<evidence type="ECO:0000313" key="7">
    <source>
        <dbReference type="EMBL" id="CAB3400574.1"/>
    </source>
</evidence>
<dbReference type="EMBL" id="CADEPM010000002">
    <property type="protein sequence ID" value="CAB3400574.1"/>
    <property type="molecule type" value="Genomic_DNA"/>
</dbReference>
<dbReference type="InterPro" id="IPR045111">
    <property type="entry name" value="Vps41/Vps8"/>
</dbReference>
<dbReference type="PANTHER" id="PTHR12616:SF1">
    <property type="entry name" value="VACUOLAR PROTEIN SORTING-ASSOCIATED PROTEIN 41 HOMOLOG"/>
    <property type="match status" value="1"/>
</dbReference>
<dbReference type="InterPro" id="IPR011990">
    <property type="entry name" value="TPR-like_helical_dom_sf"/>
</dbReference>
<comment type="caution">
    <text evidence="7">The sequence shown here is derived from an EMBL/GenBank/DDBJ whole genome shotgun (WGS) entry which is preliminary data.</text>
</comment>
<keyword evidence="2" id="KW-0813">Transport</keyword>
<dbReference type="PANTHER" id="PTHR12616">
    <property type="entry name" value="VACUOLAR PROTEIN SORTING VPS41"/>
    <property type="match status" value="1"/>
</dbReference>
<dbReference type="GO" id="GO:0034058">
    <property type="term" value="P:endosomal vesicle fusion"/>
    <property type="evidence" value="ECO:0007669"/>
    <property type="project" value="TreeGrafter"/>
</dbReference>
<evidence type="ECO:0000256" key="4">
    <source>
        <dbReference type="ARBA" id="ARBA00023228"/>
    </source>
</evidence>
<keyword evidence="4" id="KW-0458">Lysosome</keyword>
<evidence type="ECO:0000256" key="5">
    <source>
        <dbReference type="PROSITE-ProRule" id="PRU01006"/>
    </source>
</evidence>
<dbReference type="InterPro" id="IPR057780">
    <property type="entry name" value="Beta-prop_Vps41"/>
</dbReference>
<keyword evidence="3" id="KW-0653">Protein transport</keyword>
<dbReference type="Pfam" id="PF23556">
    <property type="entry name" value="TPR_Vps41"/>
    <property type="match status" value="1"/>
</dbReference>
<dbReference type="AlphaFoldDB" id="A0A8S1EHY7"/>
<dbReference type="GO" id="GO:0009267">
    <property type="term" value="P:cellular response to starvation"/>
    <property type="evidence" value="ECO:0007669"/>
    <property type="project" value="TreeGrafter"/>
</dbReference>
<evidence type="ECO:0000259" key="6">
    <source>
        <dbReference type="Pfam" id="PF23411"/>
    </source>
</evidence>
<reference evidence="7 8" key="1">
    <citation type="submission" date="2020-04" db="EMBL/GenBank/DDBJ databases">
        <authorList>
            <person name="Laetsch R D."/>
            <person name="Stevens L."/>
            <person name="Kumar S."/>
            <person name="Blaxter L. M."/>
        </authorList>
    </citation>
    <scope>NUCLEOTIDE SEQUENCE [LARGE SCALE GENOMIC DNA]</scope>
</reference>
<sequence length="889" mass="100629">METDGTLPISPAYGDDDVFDETLSEANSEDAPLEPRFKYERMDGTAAKQLYNNELFSAVDVHEKFIAIGTQSGKIYVMDHQGFADFENVPIMKPHRCPVSKLKIDKTGSYIISCANDGKVVISGIGSSGLCCTININYMPRSIAIEPDFVRSQYHSFILGERRLVLYEKKLFYKTTNVFSGAERDGFITCCSWENDYIAFTNDMGTQIYDRKTLKHLTSVQPSHDIDRVRSARSPPRHAWLPNKMLLVGWADTITTLKIVITETGDRRGEVHNCFHVPLFVSGVTYTHNRSTSVFEIFITGLEIAGDELDDAASVYSACTTLTALESNVSTVLKTIVLRPLGYKEYELQSEDTLDNISLPNALPCNVHMAGIPSLHAYFLITLRDIIVVAPYGAIDGVRWRLKYHLWDQALEMARQNPKELESTDFSVKLVGRKVVEGFLKSDRPKAAAARLPLVCGESKEEWQWAVNLFETMRLCTLLAEVLPTVSPQLEPENYECVLQSALYNDVKLFRKLIQTWNPDLYRTGYIIVRTQYRIKEVSELEDKGAEDERILMESLAYLYLYVRKYENALKIYISCRDSQIFPVIEKYQLFDLVKDQISDLMAINSDLALRLLLDNADSVPAAFVMDKIARQPKLQMAYLSKLIARNEGNEYADKIVQLYAEYDRKKLLPFFKRNEHYHLNKALKVCQSKNYVEETIYLLARGGNQFDAVQLMVKSYDSIDKVIDYCKDQDDKDLWLHMVKVVVETPAHVGFLSKLLVEASSCLDPIIVLEKMPVDTDTPGIGDALSKVLLDVSNQLEIREGCYLSMLSDSEILIKGFLDVANSAVFVTQKTACSCCGMEVNNAEQKRGGKYHVYACGHTAHTDCCEEVQRRHLNDEGGCITCADRPIE</sequence>
<dbReference type="GO" id="GO:0005764">
    <property type="term" value="C:lysosome"/>
    <property type="evidence" value="ECO:0007669"/>
    <property type="project" value="UniProtKB-SubCell"/>
</dbReference>
<dbReference type="OrthoDB" id="244107at2759"/>
<dbReference type="Pfam" id="PF23411">
    <property type="entry name" value="Beta-prop_Vps41"/>
    <property type="match status" value="1"/>
</dbReference>
<dbReference type="InterPro" id="IPR036322">
    <property type="entry name" value="WD40_repeat_dom_sf"/>
</dbReference>
<dbReference type="SUPFAM" id="SSF50978">
    <property type="entry name" value="WD40 repeat-like"/>
    <property type="match status" value="1"/>
</dbReference>
<evidence type="ECO:0000256" key="2">
    <source>
        <dbReference type="ARBA" id="ARBA00022448"/>
    </source>
</evidence>
<dbReference type="GO" id="GO:0016236">
    <property type="term" value="P:macroautophagy"/>
    <property type="evidence" value="ECO:0007669"/>
    <property type="project" value="TreeGrafter"/>
</dbReference>
<evidence type="ECO:0000313" key="8">
    <source>
        <dbReference type="Proteomes" id="UP000494206"/>
    </source>
</evidence>
<dbReference type="PROSITE" id="PS50236">
    <property type="entry name" value="CHCR"/>
    <property type="match status" value="1"/>
</dbReference>
<keyword evidence="8" id="KW-1185">Reference proteome</keyword>
<dbReference type="SMART" id="SM00299">
    <property type="entry name" value="CLH"/>
    <property type="match status" value="1"/>
</dbReference>
<evidence type="ECO:0000256" key="3">
    <source>
        <dbReference type="ARBA" id="ARBA00022927"/>
    </source>
</evidence>
<protein>
    <recommendedName>
        <fullName evidence="6">Vps41 beta-propeller domain-containing protein</fullName>
    </recommendedName>
</protein>
<organism evidence="7 8">
    <name type="scientific">Caenorhabditis bovis</name>
    <dbReference type="NCBI Taxonomy" id="2654633"/>
    <lineage>
        <taxon>Eukaryota</taxon>
        <taxon>Metazoa</taxon>
        <taxon>Ecdysozoa</taxon>
        <taxon>Nematoda</taxon>
        <taxon>Chromadorea</taxon>
        <taxon>Rhabditida</taxon>
        <taxon>Rhabditina</taxon>
        <taxon>Rhabditomorpha</taxon>
        <taxon>Rhabditoidea</taxon>
        <taxon>Rhabditidae</taxon>
        <taxon>Peloderinae</taxon>
        <taxon>Caenorhabditis</taxon>
    </lineage>
</organism>
<dbReference type="InterPro" id="IPR000547">
    <property type="entry name" value="Clathrin_H-chain/VPS_repeat"/>
</dbReference>
<dbReference type="InterPro" id="IPR015943">
    <property type="entry name" value="WD40/YVTN_repeat-like_dom_sf"/>
</dbReference>
<dbReference type="Proteomes" id="UP000494206">
    <property type="component" value="Unassembled WGS sequence"/>
</dbReference>